<dbReference type="STRING" id="554065.E1ZCG6"/>
<dbReference type="InParanoid" id="E1ZCG6"/>
<dbReference type="RefSeq" id="XP_005848530.1">
    <property type="nucleotide sequence ID" value="XM_005848468.1"/>
</dbReference>
<dbReference type="Gene3D" id="1.10.220.160">
    <property type="match status" value="1"/>
</dbReference>
<proteinExistence type="predicted"/>
<dbReference type="GO" id="GO:0005634">
    <property type="term" value="C:nucleus"/>
    <property type="evidence" value="ECO:0007669"/>
    <property type="project" value="TreeGrafter"/>
</dbReference>
<accession>E1ZCG6</accession>
<dbReference type="PANTHER" id="PTHR12197:SF251">
    <property type="entry name" value="EG:BACR7C10.4 PROTEIN"/>
    <property type="match status" value="1"/>
</dbReference>
<feature type="region of interest" description="Disordered" evidence="1">
    <location>
        <begin position="81"/>
        <end position="104"/>
    </location>
</feature>
<feature type="compositionally biased region" description="Low complexity" evidence="1">
    <location>
        <begin position="81"/>
        <end position="99"/>
    </location>
</feature>
<protein>
    <recommendedName>
        <fullName evidence="2">SET domain-containing protein</fullName>
    </recommendedName>
</protein>
<dbReference type="InterPro" id="IPR001214">
    <property type="entry name" value="SET_dom"/>
</dbReference>
<dbReference type="EMBL" id="GL433842">
    <property type="protein sequence ID" value="EFN56428.1"/>
    <property type="molecule type" value="Genomic_DNA"/>
</dbReference>
<dbReference type="OrthoDB" id="514820at2759"/>
<dbReference type="PROSITE" id="PS50280">
    <property type="entry name" value="SET"/>
    <property type="match status" value="1"/>
</dbReference>
<dbReference type="SMART" id="SM00317">
    <property type="entry name" value="SET"/>
    <property type="match status" value="1"/>
</dbReference>
<evidence type="ECO:0000313" key="3">
    <source>
        <dbReference type="EMBL" id="EFN56428.1"/>
    </source>
</evidence>
<dbReference type="InterPro" id="IPR046341">
    <property type="entry name" value="SET_dom_sf"/>
</dbReference>
<sequence>MRHMLLSTAAAAVVATLEEQLERAPWIQLLPVPGAGRGLFAAADIEQGMVVHEEAPMLCAPSPHALHSTCHHCLRPLAPGAASHHGGSSSSSPSSSSPSRMPFCSPTCSAAAQGEWAAAAARCDFGPLQQACREAGEKFPLMLARLACIQVQQQQQQQQDDKGGASGRGGDGSSARGSSISSAEAGEAGEAADATGAEGPLARGDPLTQLRHLCFANLAEPPPPWADMHRLLLHALRPLLEPELRRQLSLAWFCDAMARLHLNSFRVDTVPPLDASDPSALLRAAAASLAGSASAAHHTGSAAYLLASLLNHSCEPSLGVSFPRNNAVAAFTAARHIARGEQLTVSYVDAGQGLAARRQALAWAYGFTCRCPRCVEEAAAGGQ</sequence>
<gene>
    <name evidence="3" type="ORF">CHLNCDRAFT_145047</name>
</gene>
<dbReference type="Pfam" id="PF00856">
    <property type="entry name" value="SET"/>
    <property type="match status" value="1"/>
</dbReference>
<dbReference type="CDD" id="cd20071">
    <property type="entry name" value="SET_SMYD"/>
    <property type="match status" value="1"/>
</dbReference>
<dbReference type="KEGG" id="cvr:CHLNCDRAFT_145047"/>
<organism evidence="4">
    <name type="scientific">Chlorella variabilis</name>
    <name type="common">Green alga</name>
    <dbReference type="NCBI Taxonomy" id="554065"/>
    <lineage>
        <taxon>Eukaryota</taxon>
        <taxon>Viridiplantae</taxon>
        <taxon>Chlorophyta</taxon>
        <taxon>core chlorophytes</taxon>
        <taxon>Trebouxiophyceae</taxon>
        <taxon>Chlorellales</taxon>
        <taxon>Chlorellaceae</taxon>
        <taxon>Chlorella clade</taxon>
        <taxon>Chlorella</taxon>
    </lineage>
</organism>
<dbReference type="Gene3D" id="2.170.270.10">
    <property type="entry name" value="SET domain"/>
    <property type="match status" value="2"/>
</dbReference>
<evidence type="ECO:0000256" key="1">
    <source>
        <dbReference type="SAM" id="MobiDB-lite"/>
    </source>
</evidence>
<evidence type="ECO:0000259" key="2">
    <source>
        <dbReference type="PROSITE" id="PS50280"/>
    </source>
</evidence>
<reference evidence="3 4" key="1">
    <citation type="journal article" date="2010" name="Plant Cell">
        <title>The Chlorella variabilis NC64A genome reveals adaptation to photosymbiosis, coevolution with viruses, and cryptic sex.</title>
        <authorList>
            <person name="Blanc G."/>
            <person name="Duncan G."/>
            <person name="Agarkova I."/>
            <person name="Borodovsky M."/>
            <person name="Gurnon J."/>
            <person name="Kuo A."/>
            <person name="Lindquist E."/>
            <person name="Lucas S."/>
            <person name="Pangilinan J."/>
            <person name="Polle J."/>
            <person name="Salamov A."/>
            <person name="Terry A."/>
            <person name="Yamada T."/>
            <person name="Dunigan D.D."/>
            <person name="Grigoriev I.V."/>
            <person name="Claverie J.M."/>
            <person name="Van Etten J.L."/>
        </authorList>
    </citation>
    <scope>NUCLEOTIDE SEQUENCE [LARGE SCALE GENOMIC DNA]</scope>
    <source>
        <strain evidence="3 4">NC64A</strain>
    </source>
</reference>
<dbReference type="SUPFAM" id="SSF82199">
    <property type="entry name" value="SET domain"/>
    <property type="match status" value="1"/>
</dbReference>
<dbReference type="FunCoup" id="E1ZCG6">
    <property type="interactions" value="22"/>
</dbReference>
<dbReference type="Gene3D" id="6.10.140.2220">
    <property type="match status" value="1"/>
</dbReference>
<dbReference type="AlphaFoldDB" id="E1ZCG6"/>
<feature type="compositionally biased region" description="Low complexity" evidence="1">
    <location>
        <begin position="173"/>
        <end position="199"/>
    </location>
</feature>
<dbReference type="PANTHER" id="PTHR12197">
    <property type="entry name" value="HISTONE-LYSINE N-METHYLTRANSFERASE SMYD"/>
    <property type="match status" value="1"/>
</dbReference>
<dbReference type="Proteomes" id="UP000008141">
    <property type="component" value="Unassembled WGS sequence"/>
</dbReference>
<dbReference type="GeneID" id="17355787"/>
<dbReference type="InterPro" id="IPR050869">
    <property type="entry name" value="H3K4_H4K5_MeTrfase"/>
</dbReference>
<keyword evidence="4" id="KW-1185">Reference proteome</keyword>
<evidence type="ECO:0000313" key="4">
    <source>
        <dbReference type="Proteomes" id="UP000008141"/>
    </source>
</evidence>
<name>E1ZCG6_CHLVA</name>
<dbReference type="OMA" id="FHAWERS"/>
<feature type="domain" description="SET" evidence="2">
    <location>
        <begin position="25"/>
        <end position="348"/>
    </location>
</feature>
<feature type="region of interest" description="Disordered" evidence="1">
    <location>
        <begin position="155"/>
        <end position="202"/>
    </location>
</feature>
<dbReference type="eggNOG" id="KOG2084">
    <property type="taxonomic scope" value="Eukaryota"/>
</dbReference>